<evidence type="ECO:0000256" key="1">
    <source>
        <dbReference type="ARBA" id="ARBA00004651"/>
    </source>
</evidence>
<evidence type="ECO:0000256" key="8">
    <source>
        <dbReference type="SAM" id="Phobius"/>
    </source>
</evidence>
<evidence type="ECO:0000256" key="3">
    <source>
        <dbReference type="ARBA" id="ARBA00022692"/>
    </source>
</evidence>
<evidence type="ECO:0000256" key="6">
    <source>
        <dbReference type="ARBA" id="ARBA00022989"/>
    </source>
</evidence>
<evidence type="ECO:0000256" key="2">
    <source>
        <dbReference type="ARBA" id="ARBA00022448"/>
    </source>
</evidence>
<dbReference type="SUPFAM" id="SSF90123">
    <property type="entry name" value="ABC transporter transmembrane region"/>
    <property type="match status" value="1"/>
</dbReference>
<dbReference type="Gene3D" id="3.40.50.300">
    <property type="entry name" value="P-loop containing nucleotide triphosphate hydrolases"/>
    <property type="match status" value="1"/>
</dbReference>
<dbReference type="InterPro" id="IPR017871">
    <property type="entry name" value="ABC_transporter-like_CS"/>
</dbReference>
<dbReference type="PROSITE" id="PS50893">
    <property type="entry name" value="ABC_TRANSPORTER_2"/>
    <property type="match status" value="1"/>
</dbReference>
<evidence type="ECO:0000256" key="7">
    <source>
        <dbReference type="ARBA" id="ARBA00023136"/>
    </source>
</evidence>
<evidence type="ECO:0000259" key="9">
    <source>
        <dbReference type="PROSITE" id="PS50893"/>
    </source>
</evidence>
<name>A0ABU3DH36_9RHOB</name>
<dbReference type="Proteomes" id="UP001265259">
    <property type="component" value="Unassembled WGS sequence"/>
</dbReference>
<evidence type="ECO:0000313" key="11">
    <source>
        <dbReference type="EMBL" id="MDT0683019.1"/>
    </source>
</evidence>
<dbReference type="InterPro" id="IPR003439">
    <property type="entry name" value="ABC_transporter-like_ATP-bd"/>
</dbReference>
<proteinExistence type="predicted"/>
<dbReference type="PROSITE" id="PS00211">
    <property type="entry name" value="ABC_TRANSPORTER_1"/>
    <property type="match status" value="1"/>
</dbReference>
<comment type="subcellular location">
    <subcellularLocation>
        <location evidence="1">Cell membrane</location>
        <topology evidence="1">Multi-pass membrane protein</topology>
    </subcellularLocation>
</comment>
<feature type="transmembrane region" description="Helical" evidence="8">
    <location>
        <begin position="21"/>
        <end position="41"/>
    </location>
</feature>
<gene>
    <name evidence="11" type="ORF">RM543_09995</name>
</gene>
<keyword evidence="2" id="KW-0813">Transport</keyword>
<dbReference type="PANTHER" id="PTHR11384:SF59">
    <property type="entry name" value="LYSOSOMAL COBALAMIN TRANSPORTER ABCD4"/>
    <property type="match status" value="1"/>
</dbReference>
<feature type="domain" description="ABC transmembrane type-1" evidence="10">
    <location>
        <begin position="30"/>
        <end position="331"/>
    </location>
</feature>
<dbReference type="InterPro" id="IPR011527">
    <property type="entry name" value="ABC1_TM_dom"/>
</dbReference>
<organism evidence="11 12">
    <name type="scientific">Tropicimonas omnivorans</name>
    <dbReference type="NCBI Taxonomy" id="3075590"/>
    <lineage>
        <taxon>Bacteria</taxon>
        <taxon>Pseudomonadati</taxon>
        <taxon>Pseudomonadota</taxon>
        <taxon>Alphaproteobacteria</taxon>
        <taxon>Rhodobacterales</taxon>
        <taxon>Roseobacteraceae</taxon>
        <taxon>Tropicimonas</taxon>
    </lineage>
</organism>
<dbReference type="InterPro" id="IPR027417">
    <property type="entry name" value="P-loop_NTPase"/>
</dbReference>
<dbReference type="PROSITE" id="PS50929">
    <property type="entry name" value="ABC_TM1F"/>
    <property type="match status" value="1"/>
</dbReference>
<dbReference type="Gene3D" id="1.20.1560.10">
    <property type="entry name" value="ABC transporter type 1, transmembrane domain"/>
    <property type="match status" value="1"/>
</dbReference>
<dbReference type="InterPro" id="IPR003593">
    <property type="entry name" value="AAA+_ATPase"/>
</dbReference>
<keyword evidence="12" id="KW-1185">Reference proteome</keyword>
<feature type="transmembrane region" description="Helical" evidence="8">
    <location>
        <begin position="286"/>
        <end position="306"/>
    </location>
</feature>
<evidence type="ECO:0000259" key="10">
    <source>
        <dbReference type="PROSITE" id="PS50929"/>
    </source>
</evidence>
<dbReference type="SMART" id="SM00382">
    <property type="entry name" value="AAA"/>
    <property type="match status" value="1"/>
</dbReference>
<keyword evidence="5" id="KW-0067">ATP-binding</keyword>
<dbReference type="EMBL" id="JAVRHL010000002">
    <property type="protein sequence ID" value="MDT0683019.1"/>
    <property type="molecule type" value="Genomic_DNA"/>
</dbReference>
<evidence type="ECO:0000256" key="4">
    <source>
        <dbReference type="ARBA" id="ARBA00022741"/>
    </source>
</evidence>
<keyword evidence="6 8" id="KW-1133">Transmembrane helix</keyword>
<accession>A0ABU3DH36</accession>
<dbReference type="RefSeq" id="WP_311691097.1">
    <property type="nucleotide sequence ID" value="NZ_JAVRHL010000002.1"/>
</dbReference>
<dbReference type="InterPro" id="IPR050835">
    <property type="entry name" value="ABC_transporter_sub-D"/>
</dbReference>
<dbReference type="InterPro" id="IPR036640">
    <property type="entry name" value="ABC1_TM_sf"/>
</dbReference>
<keyword evidence="4" id="KW-0547">Nucleotide-binding</keyword>
<dbReference type="Pfam" id="PF06472">
    <property type="entry name" value="ABC_membrane_2"/>
    <property type="match status" value="1"/>
</dbReference>
<protein>
    <submittedName>
        <fullName evidence="11">SbmA/BacA-like family transporter</fullName>
    </submittedName>
</protein>
<sequence length="577" mass="64011">MRDSLARIWGLTRRAVFGSGAGIGLLMAGIALALIGVELWVDVKMIAWTRRFYDAVEQMETAAAMRELGVFAVLVTASAAIFLTSDYLRKRLRLRWRQKLTGQALDRWTGGKAYWHLRPGLSAVTVDNPDQRIAEDCDRFVALLLLLTLDLVGRIAGVVTYIAILWTLSDFVLSFSLFGVGIEIPRYMVWLALLYVLVSSLITHAVGWPLKSLYFRHERREADFRHSLVQVRDNATEIAQSGGEAAERRRLDARFEGIRHNWLHLIRRELILGLFTRPYYQTVLRVPLFFALPAYFAGSVTFGGLMQLSGTFSRVTTTLSWFIFQYKELAEFAAVSHRLDELFRATGDPEPVAGAVTAIERTHGGDVALRVSGLTLATPEGRWLAPVPDRVIRPGERIWISGASGQGKTTLLAAITGLWRYGEGRIDMPTGRMIVLPQRPHLFSDGLAAAACYPSDPADVPPDRLRSVLERLGLTHRLGALSADGPDDGDAALEGLSLGERQRLALARVLLHRPDWVILDEATSSLDAASEAHLLALLRRELPRAAILCVAHRDPVGLDPTGTWFIGEVPQDERKTA</sequence>
<evidence type="ECO:0000313" key="12">
    <source>
        <dbReference type="Proteomes" id="UP001265259"/>
    </source>
</evidence>
<keyword evidence="7 8" id="KW-0472">Membrane</keyword>
<feature type="transmembrane region" description="Helical" evidence="8">
    <location>
        <begin position="68"/>
        <end position="88"/>
    </location>
</feature>
<dbReference type="Pfam" id="PF00005">
    <property type="entry name" value="ABC_tran"/>
    <property type="match status" value="1"/>
</dbReference>
<feature type="transmembrane region" description="Helical" evidence="8">
    <location>
        <begin position="140"/>
        <end position="167"/>
    </location>
</feature>
<feature type="domain" description="ABC transporter" evidence="9">
    <location>
        <begin position="369"/>
        <end position="569"/>
    </location>
</feature>
<comment type="caution">
    <text evidence="11">The sequence shown here is derived from an EMBL/GenBank/DDBJ whole genome shotgun (WGS) entry which is preliminary data.</text>
</comment>
<dbReference type="SUPFAM" id="SSF52540">
    <property type="entry name" value="P-loop containing nucleoside triphosphate hydrolases"/>
    <property type="match status" value="1"/>
</dbReference>
<evidence type="ECO:0000256" key="5">
    <source>
        <dbReference type="ARBA" id="ARBA00022840"/>
    </source>
</evidence>
<feature type="transmembrane region" description="Helical" evidence="8">
    <location>
        <begin position="187"/>
        <end position="210"/>
    </location>
</feature>
<reference evidence="11 12" key="1">
    <citation type="submission" date="2023-09" db="EMBL/GenBank/DDBJ databases">
        <authorList>
            <person name="Rey-Velasco X."/>
        </authorList>
    </citation>
    <scope>NUCLEOTIDE SEQUENCE [LARGE SCALE GENOMIC DNA]</scope>
    <source>
        <strain evidence="11 12">F158</strain>
    </source>
</reference>
<keyword evidence="3 8" id="KW-0812">Transmembrane</keyword>
<dbReference type="PANTHER" id="PTHR11384">
    <property type="entry name" value="ATP-BINDING CASSETTE, SUB-FAMILY D MEMBER"/>
    <property type="match status" value="1"/>
</dbReference>